<protein>
    <submittedName>
        <fullName evidence="5">Helix-turn-helix transcriptional regulator</fullName>
    </submittedName>
</protein>
<keyword evidence="2" id="KW-0238">DNA-binding</keyword>
<evidence type="ECO:0000259" key="4">
    <source>
        <dbReference type="PROSITE" id="PS50943"/>
    </source>
</evidence>
<dbReference type="Gene3D" id="1.10.260.40">
    <property type="entry name" value="lambda repressor-like DNA-binding domains"/>
    <property type="match status" value="1"/>
</dbReference>
<dbReference type="CDD" id="cd00093">
    <property type="entry name" value="HTH_XRE"/>
    <property type="match status" value="1"/>
</dbReference>
<dbReference type="PROSITE" id="PS50943">
    <property type="entry name" value="HTH_CROC1"/>
    <property type="match status" value="1"/>
</dbReference>
<dbReference type="InterPro" id="IPR001387">
    <property type="entry name" value="Cro/C1-type_HTH"/>
</dbReference>
<organism evidence="5 6">
    <name type="scientific">Sinorhizobium psoraleae</name>
    <dbReference type="NCBI Taxonomy" id="520838"/>
    <lineage>
        <taxon>Bacteria</taxon>
        <taxon>Pseudomonadati</taxon>
        <taxon>Pseudomonadota</taxon>
        <taxon>Alphaproteobacteria</taxon>
        <taxon>Hyphomicrobiales</taxon>
        <taxon>Rhizobiaceae</taxon>
        <taxon>Sinorhizobium/Ensifer group</taxon>
        <taxon>Sinorhizobium</taxon>
    </lineage>
</organism>
<dbReference type="EMBL" id="JAPVOI010000002">
    <property type="protein sequence ID" value="MCZ4088755.1"/>
    <property type="molecule type" value="Genomic_DNA"/>
</dbReference>
<dbReference type="SMART" id="SM00530">
    <property type="entry name" value="HTH_XRE"/>
    <property type="match status" value="1"/>
</dbReference>
<dbReference type="Proteomes" id="UP001079430">
    <property type="component" value="Unassembled WGS sequence"/>
</dbReference>
<comment type="caution">
    <text evidence="5">The sequence shown here is derived from an EMBL/GenBank/DDBJ whole genome shotgun (WGS) entry which is preliminary data.</text>
</comment>
<evidence type="ECO:0000256" key="1">
    <source>
        <dbReference type="ARBA" id="ARBA00023015"/>
    </source>
</evidence>
<reference evidence="5" key="1">
    <citation type="submission" date="2022-10" db="EMBL/GenBank/DDBJ databases">
        <title>Whole genome sequencing of three plant growth promoting bacteria isolated from Vachellia tortilis subsp. raddiana in Morocco.</title>
        <authorList>
            <person name="Hnini M."/>
            <person name="Zouagui R."/>
            <person name="Zouagui H."/>
            <person name="Chemao Elfihri M.-W."/>
            <person name="Ibrahimi A."/>
            <person name="Sbabou L."/>
            <person name="Aurag J."/>
        </authorList>
    </citation>
    <scope>NUCLEOTIDE SEQUENCE</scope>
    <source>
        <strain evidence="5">LMR678</strain>
    </source>
</reference>
<evidence type="ECO:0000313" key="6">
    <source>
        <dbReference type="Proteomes" id="UP001079430"/>
    </source>
</evidence>
<dbReference type="PANTHER" id="PTHR46797:SF23">
    <property type="entry name" value="HTH-TYPE TRANSCRIPTIONAL REGULATOR SUTR"/>
    <property type="match status" value="1"/>
</dbReference>
<evidence type="ECO:0000256" key="2">
    <source>
        <dbReference type="ARBA" id="ARBA00023125"/>
    </source>
</evidence>
<dbReference type="PANTHER" id="PTHR46797">
    <property type="entry name" value="HTH-TYPE TRANSCRIPTIONAL REGULATOR"/>
    <property type="match status" value="1"/>
</dbReference>
<keyword evidence="6" id="KW-1185">Reference proteome</keyword>
<keyword evidence="3" id="KW-0804">Transcription</keyword>
<evidence type="ECO:0000313" key="5">
    <source>
        <dbReference type="EMBL" id="MCZ4088755.1"/>
    </source>
</evidence>
<evidence type="ECO:0000256" key="3">
    <source>
        <dbReference type="ARBA" id="ARBA00023163"/>
    </source>
</evidence>
<sequence>MTSLPAWRRGIETPNRFGEAVRKARTAAGLTQEELADRSGLDRSYIGGVERGERNPTLSVIEKVAEGLGVTLPELFSYSAKGPRA</sequence>
<gene>
    <name evidence="5" type="ORF">O3W52_01155</name>
</gene>
<dbReference type="Pfam" id="PF01381">
    <property type="entry name" value="HTH_3"/>
    <property type="match status" value="1"/>
</dbReference>
<dbReference type="SUPFAM" id="SSF47413">
    <property type="entry name" value="lambda repressor-like DNA-binding domains"/>
    <property type="match status" value="1"/>
</dbReference>
<dbReference type="InterPro" id="IPR050807">
    <property type="entry name" value="TransReg_Diox_bact_type"/>
</dbReference>
<dbReference type="InterPro" id="IPR010982">
    <property type="entry name" value="Lambda_DNA-bd_dom_sf"/>
</dbReference>
<accession>A0ABT4KAA8</accession>
<name>A0ABT4KAA8_9HYPH</name>
<keyword evidence="1" id="KW-0805">Transcription regulation</keyword>
<dbReference type="RefSeq" id="WP_269274769.1">
    <property type="nucleotide sequence ID" value="NZ_JAPVOI010000002.1"/>
</dbReference>
<feature type="domain" description="HTH cro/C1-type" evidence="4">
    <location>
        <begin position="21"/>
        <end position="75"/>
    </location>
</feature>
<proteinExistence type="predicted"/>